<comment type="caution">
    <text evidence="2">The sequence shown here is derived from an EMBL/GenBank/DDBJ whole genome shotgun (WGS) entry which is preliminary data.</text>
</comment>
<reference evidence="2" key="1">
    <citation type="submission" date="2020-03" db="EMBL/GenBank/DDBJ databases">
        <authorList>
            <person name="Weist P."/>
        </authorList>
    </citation>
    <scope>NUCLEOTIDE SEQUENCE</scope>
</reference>
<dbReference type="EMBL" id="CADEAL010004045">
    <property type="protein sequence ID" value="CAB1450205.1"/>
    <property type="molecule type" value="Genomic_DNA"/>
</dbReference>
<evidence type="ECO:0000313" key="2">
    <source>
        <dbReference type="EMBL" id="CAB1450205.1"/>
    </source>
</evidence>
<proteinExistence type="predicted"/>
<dbReference type="AlphaFoldDB" id="A0A9N7VL45"/>
<accession>A0A9N7VL45</accession>
<feature type="region of interest" description="Disordered" evidence="1">
    <location>
        <begin position="29"/>
        <end position="60"/>
    </location>
</feature>
<gene>
    <name evidence="2" type="ORF">PLEPLA_LOCUS37894</name>
</gene>
<name>A0A9N7VL45_PLEPL</name>
<organism evidence="2 3">
    <name type="scientific">Pleuronectes platessa</name>
    <name type="common">European plaice</name>
    <dbReference type="NCBI Taxonomy" id="8262"/>
    <lineage>
        <taxon>Eukaryota</taxon>
        <taxon>Metazoa</taxon>
        <taxon>Chordata</taxon>
        <taxon>Craniata</taxon>
        <taxon>Vertebrata</taxon>
        <taxon>Euteleostomi</taxon>
        <taxon>Actinopterygii</taxon>
        <taxon>Neopterygii</taxon>
        <taxon>Teleostei</taxon>
        <taxon>Neoteleostei</taxon>
        <taxon>Acanthomorphata</taxon>
        <taxon>Carangaria</taxon>
        <taxon>Pleuronectiformes</taxon>
        <taxon>Pleuronectoidei</taxon>
        <taxon>Pleuronectidae</taxon>
        <taxon>Pleuronectes</taxon>
    </lineage>
</organism>
<evidence type="ECO:0000313" key="3">
    <source>
        <dbReference type="Proteomes" id="UP001153269"/>
    </source>
</evidence>
<protein>
    <submittedName>
        <fullName evidence="2">Uncharacterized protein</fullName>
    </submittedName>
</protein>
<evidence type="ECO:0000256" key="1">
    <source>
        <dbReference type="SAM" id="MobiDB-lite"/>
    </source>
</evidence>
<dbReference type="Proteomes" id="UP001153269">
    <property type="component" value="Unassembled WGS sequence"/>
</dbReference>
<sequence length="125" mass="13794">MTPVERAKRACCLPTSAYLPEGQEMKCFTRPRRASEGGAPPLESNKQPSTAAQEAPNELLSTQFHSEFSEECLNNEAAKCNSAEDVRPKARCSQRSLLKVSGELTWMFLGPASPVDLLNRPRENV</sequence>
<keyword evidence="3" id="KW-1185">Reference proteome</keyword>